<evidence type="ECO:0000313" key="2">
    <source>
        <dbReference type="Proteomes" id="UP000324222"/>
    </source>
</evidence>
<dbReference type="Proteomes" id="UP000324222">
    <property type="component" value="Unassembled WGS sequence"/>
</dbReference>
<accession>A0A5B7I2E3</accession>
<comment type="caution">
    <text evidence="1">The sequence shown here is derived from an EMBL/GenBank/DDBJ whole genome shotgun (WGS) entry which is preliminary data.</text>
</comment>
<dbReference type="AlphaFoldDB" id="A0A5B7I2E3"/>
<reference evidence="1 2" key="1">
    <citation type="submission" date="2019-05" db="EMBL/GenBank/DDBJ databases">
        <title>Another draft genome of Portunus trituberculatus and its Hox gene families provides insights of decapod evolution.</title>
        <authorList>
            <person name="Jeong J.-H."/>
            <person name="Song I."/>
            <person name="Kim S."/>
            <person name="Choi T."/>
            <person name="Kim D."/>
            <person name="Ryu S."/>
            <person name="Kim W."/>
        </authorList>
    </citation>
    <scope>NUCLEOTIDE SEQUENCE [LARGE SCALE GENOMIC DNA]</scope>
    <source>
        <tissue evidence="1">Muscle</tissue>
    </source>
</reference>
<gene>
    <name evidence="1" type="ORF">E2C01_069513</name>
</gene>
<organism evidence="1 2">
    <name type="scientific">Portunus trituberculatus</name>
    <name type="common">Swimming crab</name>
    <name type="synonym">Neptunus trituberculatus</name>
    <dbReference type="NCBI Taxonomy" id="210409"/>
    <lineage>
        <taxon>Eukaryota</taxon>
        <taxon>Metazoa</taxon>
        <taxon>Ecdysozoa</taxon>
        <taxon>Arthropoda</taxon>
        <taxon>Crustacea</taxon>
        <taxon>Multicrustacea</taxon>
        <taxon>Malacostraca</taxon>
        <taxon>Eumalacostraca</taxon>
        <taxon>Eucarida</taxon>
        <taxon>Decapoda</taxon>
        <taxon>Pleocyemata</taxon>
        <taxon>Brachyura</taxon>
        <taxon>Eubrachyura</taxon>
        <taxon>Portunoidea</taxon>
        <taxon>Portunidae</taxon>
        <taxon>Portuninae</taxon>
        <taxon>Portunus</taxon>
    </lineage>
</organism>
<proteinExistence type="predicted"/>
<keyword evidence="2" id="KW-1185">Reference proteome</keyword>
<dbReference type="EMBL" id="VSRR010040439">
    <property type="protein sequence ID" value="MPC75128.1"/>
    <property type="molecule type" value="Genomic_DNA"/>
</dbReference>
<protein>
    <submittedName>
        <fullName evidence="1">Uncharacterized protein</fullName>
    </submittedName>
</protein>
<name>A0A5B7I2E3_PORTR</name>
<sequence length="61" mass="6759">MVAGSSFHHFESNSVRTLALALALALAPLSALSCFRVFDELMDIPDRYLCLMIMHPLHTAL</sequence>
<evidence type="ECO:0000313" key="1">
    <source>
        <dbReference type="EMBL" id="MPC75128.1"/>
    </source>
</evidence>